<reference evidence="1" key="1">
    <citation type="submission" date="2024-06" db="EMBL/GenBank/DDBJ databases">
        <authorList>
            <person name="Liu X."/>
            <person name="Lenzi L."/>
            <person name="Haldenby T S."/>
            <person name="Uol C."/>
        </authorList>
    </citation>
    <scope>NUCLEOTIDE SEQUENCE</scope>
</reference>
<gene>
    <name evidence="1" type="ORF">CDAUBV1_LOCUS10163</name>
</gene>
<organism evidence="1 2">
    <name type="scientific">Calicophoron daubneyi</name>
    <name type="common">Rumen fluke</name>
    <name type="synonym">Paramphistomum daubneyi</name>
    <dbReference type="NCBI Taxonomy" id="300641"/>
    <lineage>
        <taxon>Eukaryota</taxon>
        <taxon>Metazoa</taxon>
        <taxon>Spiralia</taxon>
        <taxon>Lophotrochozoa</taxon>
        <taxon>Platyhelminthes</taxon>
        <taxon>Trematoda</taxon>
        <taxon>Digenea</taxon>
        <taxon>Plagiorchiida</taxon>
        <taxon>Pronocephalata</taxon>
        <taxon>Paramphistomoidea</taxon>
        <taxon>Paramphistomidae</taxon>
        <taxon>Calicophoron</taxon>
    </lineage>
</organism>
<name>A0AAV2TJ14_CALDB</name>
<comment type="caution">
    <text evidence="1">The sequence shown here is derived from an EMBL/GenBank/DDBJ whole genome shotgun (WGS) entry which is preliminary data.</text>
</comment>
<dbReference type="Proteomes" id="UP001497525">
    <property type="component" value="Unassembled WGS sequence"/>
</dbReference>
<accession>A0AAV2TJ14</accession>
<sequence length="145" mass="15824">MDFTYKRDRVKGSGICRWRDDLRTCTLKWRDRVHALHGMAGLAWQAGADGVEGLQNVQLDALSGITANIRHAGAAGRAWLKAWAGVDTGRQRCTKIILSGKETVGGKAWLELEGCVGECNQSEGWRLDMAQLGGVEPECLEETGP</sequence>
<dbReference type="EMBL" id="CAXLJL010000290">
    <property type="protein sequence ID" value="CAL5136076.1"/>
    <property type="molecule type" value="Genomic_DNA"/>
</dbReference>
<proteinExistence type="predicted"/>
<evidence type="ECO:0000313" key="2">
    <source>
        <dbReference type="Proteomes" id="UP001497525"/>
    </source>
</evidence>
<protein>
    <submittedName>
        <fullName evidence="1">Uncharacterized protein</fullName>
    </submittedName>
</protein>
<evidence type="ECO:0000313" key="1">
    <source>
        <dbReference type="EMBL" id="CAL5136076.1"/>
    </source>
</evidence>
<dbReference type="AlphaFoldDB" id="A0AAV2TJ14"/>